<name>A0ACC3BN82_PYRYE</name>
<comment type="caution">
    <text evidence="1">The sequence shown here is derived from an EMBL/GenBank/DDBJ whole genome shotgun (WGS) entry which is preliminary data.</text>
</comment>
<protein>
    <submittedName>
        <fullName evidence="1">Uncharacterized protein</fullName>
    </submittedName>
</protein>
<sequence length="384" mass="41527">MQAIATLGRQLVDGHRGPVELIGFYAVMQASPGPQDSRPTSILIGCYGAKRTVEEEDLIMAEWRRQRPTNAVLPGGRGASTKHSSKSKVGSVGTGDASSGSEDIPVNKVALPKRFRGGDKAFANANGRGEQRKKLRKLSKTAKAKGAAKTAGGTVSPAAFDDDYKLNDLTDAPEAPISLRQSAAHFPWELEFLVGARVSVGEAAEEDFLACTKRLVGDTAWRYFMVRASALGDMRGSEAYGGCTVAFSDIVLGGQKAYMTSAVLEASLVEIRLHSALRLKSAYALLSGQSASFTTCHKKRVEEHDALGDIKEINNVMPPARYERFLMLLNLAGHHSISAEVLPQGTIHVLDSSEGGFKEEKDFAVGRVKLFAHETWRLRRLGNR</sequence>
<proteinExistence type="predicted"/>
<keyword evidence="2" id="KW-1185">Reference proteome</keyword>
<evidence type="ECO:0000313" key="1">
    <source>
        <dbReference type="EMBL" id="KAK1859459.1"/>
    </source>
</evidence>
<dbReference type="EMBL" id="CM020618">
    <property type="protein sequence ID" value="KAK1859459.1"/>
    <property type="molecule type" value="Genomic_DNA"/>
</dbReference>
<evidence type="ECO:0000313" key="2">
    <source>
        <dbReference type="Proteomes" id="UP000798662"/>
    </source>
</evidence>
<dbReference type="Proteomes" id="UP000798662">
    <property type="component" value="Chromosome 1"/>
</dbReference>
<reference evidence="1" key="1">
    <citation type="submission" date="2019-11" db="EMBL/GenBank/DDBJ databases">
        <title>Nori genome reveals adaptations in red seaweeds to the harsh intertidal environment.</title>
        <authorList>
            <person name="Wang D."/>
            <person name="Mao Y."/>
        </authorList>
    </citation>
    <scope>NUCLEOTIDE SEQUENCE</scope>
    <source>
        <tissue evidence="1">Gametophyte</tissue>
    </source>
</reference>
<accession>A0ACC3BN82</accession>
<organism evidence="1 2">
    <name type="scientific">Pyropia yezoensis</name>
    <name type="common">Susabi-nori</name>
    <name type="synonym">Porphyra yezoensis</name>
    <dbReference type="NCBI Taxonomy" id="2788"/>
    <lineage>
        <taxon>Eukaryota</taxon>
        <taxon>Rhodophyta</taxon>
        <taxon>Bangiophyceae</taxon>
        <taxon>Bangiales</taxon>
        <taxon>Bangiaceae</taxon>
        <taxon>Pyropia</taxon>
    </lineage>
</organism>
<gene>
    <name evidence="1" type="ORF">I4F81_002055</name>
</gene>